<keyword evidence="4" id="KW-1185">Reference proteome</keyword>
<dbReference type="Proteomes" id="UP000229498">
    <property type="component" value="Unassembled WGS sequence"/>
</dbReference>
<dbReference type="SUPFAM" id="SSF56770">
    <property type="entry name" value="HydA/Nqo6-like"/>
    <property type="match status" value="1"/>
</dbReference>
<sequence length="313" mass="33431">MAVARHSFLAGSAAAPVFAAVGENGLASVEALARRPGLRLVQSPRQAAILLVAGEPGRAVEEALQRVHDQLPPPRTTLWWGARPHFEGEAILSNTDPLPTLRTLWLELLDGARRGEAALLPDEPPHPWRGLGDRGHGGEGMMGGTPYGRPMAMTAEDPRDGLTLDPYTARYGPFLPMLPPGLQMEITTQGDMIVEARALHSPFGQEPAALTPSAHAARLLRLLGLPPLSIRGARWRGVFRAIPPGLGVDGHGDDVRARLCRWLSGEANAPSAPPLGEMLHGLEWQEAMLVLASHELDALRLSVLSAHAPGESS</sequence>
<evidence type="ECO:0000256" key="1">
    <source>
        <dbReference type="SAM" id="MobiDB-lite"/>
    </source>
</evidence>
<feature type="compositionally biased region" description="Basic and acidic residues" evidence="1">
    <location>
        <begin position="123"/>
        <end position="137"/>
    </location>
</feature>
<dbReference type="EMBL" id="PHIG01000034">
    <property type="protein sequence ID" value="PJK29239.1"/>
    <property type="molecule type" value="Genomic_DNA"/>
</dbReference>
<organism evidence="3 4">
    <name type="scientific">Minwuia thermotolerans</name>
    <dbReference type="NCBI Taxonomy" id="2056226"/>
    <lineage>
        <taxon>Bacteria</taxon>
        <taxon>Pseudomonadati</taxon>
        <taxon>Pseudomonadota</taxon>
        <taxon>Alphaproteobacteria</taxon>
        <taxon>Minwuiales</taxon>
        <taxon>Minwuiaceae</taxon>
        <taxon>Minwuia</taxon>
    </lineage>
</organism>
<evidence type="ECO:0000313" key="4">
    <source>
        <dbReference type="Proteomes" id="UP000229498"/>
    </source>
</evidence>
<dbReference type="Gene3D" id="3.40.50.12280">
    <property type="match status" value="1"/>
</dbReference>
<protein>
    <submittedName>
        <fullName evidence="3">Uncharacterized protein</fullName>
    </submittedName>
</protein>
<dbReference type="OrthoDB" id="6178681at2"/>
<accession>A0A2M9G0L6</accession>
<name>A0A2M9G0L6_9PROT</name>
<evidence type="ECO:0000313" key="3">
    <source>
        <dbReference type="EMBL" id="PJK29239.1"/>
    </source>
</evidence>
<reference evidence="3 4" key="1">
    <citation type="submission" date="2017-11" db="EMBL/GenBank/DDBJ databases">
        <title>Draft genome sequence of Rhizobiales bacterium SY3-13.</title>
        <authorList>
            <person name="Sun C."/>
        </authorList>
    </citation>
    <scope>NUCLEOTIDE SEQUENCE [LARGE SCALE GENOMIC DNA]</scope>
    <source>
        <strain evidence="3 4">SY3-13</strain>
    </source>
</reference>
<gene>
    <name evidence="3" type="ORF">CVT23_12645</name>
</gene>
<keyword evidence="2" id="KW-0732">Signal</keyword>
<dbReference type="RefSeq" id="WP_109795940.1">
    <property type="nucleotide sequence ID" value="NZ_PHIG01000034.1"/>
</dbReference>
<comment type="caution">
    <text evidence="3">The sequence shown here is derived from an EMBL/GenBank/DDBJ whole genome shotgun (WGS) entry which is preliminary data.</text>
</comment>
<feature type="chain" id="PRO_5014708876" evidence="2">
    <location>
        <begin position="20"/>
        <end position="313"/>
    </location>
</feature>
<feature type="region of interest" description="Disordered" evidence="1">
    <location>
        <begin position="118"/>
        <end position="137"/>
    </location>
</feature>
<dbReference type="AlphaFoldDB" id="A0A2M9G0L6"/>
<evidence type="ECO:0000256" key="2">
    <source>
        <dbReference type="SAM" id="SignalP"/>
    </source>
</evidence>
<proteinExistence type="predicted"/>
<feature type="signal peptide" evidence="2">
    <location>
        <begin position="1"/>
        <end position="19"/>
    </location>
</feature>